<reference evidence="2 3" key="1">
    <citation type="submission" date="2019-02" db="EMBL/GenBank/DDBJ databases">
        <authorList>
            <consortium name="Pathogen Informatics"/>
        </authorList>
    </citation>
    <scope>NUCLEOTIDE SEQUENCE [LARGE SCALE GENOMIC DNA]</scope>
    <source>
        <strain evidence="2 3">3012STDY6756503</strain>
    </source>
</reference>
<comment type="caution">
    <text evidence="2">The sequence shown here is derived from an EMBL/GenBank/DDBJ whole genome shotgun (WGS) entry which is preliminary data.</text>
</comment>
<dbReference type="GO" id="GO:0016491">
    <property type="term" value="F:oxidoreductase activity"/>
    <property type="evidence" value="ECO:0007669"/>
    <property type="project" value="UniProtKB-KW"/>
</dbReference>
<protein>
    <submittedName>
        <fullName evidence="2">Trans-acting enoyl reductase Rv2449c</fullName>
        <ecNumber evidence="2">1.3.1.-</ecNumber>
    </submittedName>
</protein>
<dbReference type="PANTHER" id="PTHR12286">
    <property type="entry name" value="SACCHAROPINE DEHYDROGENASE-LIKE OXIDOREDUCTASE"/>
    <property type="match status" value="1"/>
</dbReference>
<evidence type="ECO:0000313" key="3">
    <source>
        <dbReference type="Proteomes" id="UP000360750"/>
    </source>
</evidence>
<sequence>MSGEDITETTAATGSGDREFDVVVFGASGFVGEITARYLADHAPIGTKIALAGRNETKLAEVRRSLPLRAHEWPLIVADSNSPASLDAMVARTRVVCTTVGPYLRYGEALVVAAANAGTDYVDLTGEVPFVRYSIDKAHETAESTGARIVHSCGFDSIPSDLSVYALYKKVTEDGAGELTDTTFVLKSMRGGVSGGTIDSMRVIAEQARDSATRRLLLNPQALSGGPGEVPRVSLSAEPSDLNLVNAKKVDPSLRGTLAPFFMSSYNTRIVRRSNALLDNAYGPDFHYAETMSVGGIPALSTLAAGVVAVGTGAFLGAMSFGPTRRLLDRVLPAPGEGPSEKARNNGYFVVETYTRTATGRRYRSRMRAQGDPGYKATAVMLAESALALAVDRNRLPSRTGVLTPAAAMGDVLVERLQDAGFTIEATELT</sequence>
<accession>A0ABD7V7B2</accession>
<dbReference type="InterPro" id="IPR051276">
    <property type="entry name" value="Saccharopine_DH-like_oxidrdct"/>
</dbReference>
<dbReference type="EC" id="1.3.1.-" evidence="2"/>
<proteinExistence type="predicted"/>
<dbReference type="Pfam" id="PF03435">
    <property type="entry name" value="Sacchrp_dh_NADP"/>
    <property type="match status" value="1"/>
</dbReference>
<dbReference type="InterPro" id="IPR036291">
    <property type="entry name" value="NAD(P)-bd_dom_sf"/>
</dbReference>
<keyword evidence="2" id="KW-0560">Oxidoreductase</keyword>
<dbReference type="PANTHER" id="PTHR12286:SF5">
    <property type="entry name" value="SACCHAROPINE DEHYDROGENASE-LIKE OXIDOREDUCTASE"/>
    <property type="match status" value="1"/>
</dbReference>
<evidence type="ECO:0000259" key="1">
    <source>
        <dbReference type="Pfam" id="PF03435"/>
    </source>
</evidence>
<dbReference type="AlphaFoldDB" id="A0ABD7V7B2"/>
<dbReference type="InterPro" id="IPR005097">
    <property type="entry name" value="Sacchrp_dh_NADP-bd"/>
</dbReference>
<name>A0ABD7V7B2_9ACTN</name>
<organism evidence="2 3">
    <name type="scientific">Gordonia paraffinivorans</name>
    <dbReference type="NCBI Taxonomy" id="175628"/>
    <lineage>
        <taxon>Bacteria</taxon>
        <taxon>Bacillati</taxon>
        <taxon>Actinomycetota</taxon>
        <taxon>Actinomycetes</taxon>
        <taxon>Mycobacteriales</taxon>
        <taxon>Gordoniaceae</taxon>
        <taxon>Gordonia</taxon>
    </lineage>
</organism>
<dbReference type="EMBL" id="CAACYD010000007">
    <property type="protein sequence ID" value="VFA89831.1"/>
    <property type="molecule type" value="Genomic_DNA"/>
</dbReference>
<gene>
    <name evidence="2" type="ORF">NCTC8139_03399</name>
</gene>
<dbReference type="Proteomes" id="UP000360750">
    <property type="component" value="Unassembled WGS sequence"/>
</dbReference>
<dbReference type="RefSeq" id="WP_131734958.1">
    <property type="nucleotide sequence ID" value="NZ_CAACYD010000007.1"/>
</dbReference>
<feature type="domain" description="Saccharopine dehydrogenase NADP binding" evidence="1">
    <location>
        <begin position="22"/>
        <end position="147"/>
    </location>
</feature>
<evidence type="ECO:0000313" key="2">
    <source>
        <dbReference type="EMBL" id="VFA89831.1"/>
    </source>
</evidence>
<dbReference type="SUPFAM" id="SSF51735">
    <property type="entry name" value="NAD(P)-binding Rossmann-fold domains"/>
    <property type="match status" value="1"/>
</dbReference>
<dbReference type="Gene3D" id="3.40.50.720">
    <property type="entry name" value="NAD(P)-binding Rossmann-like Domain"/>
    <property type="match status" value="1"/>
</dbReference>
<dbReference type="GeneID" id="60751376"/>